<keyword evidence="2" id="KW-1185">Reference proteome</keyword>
<reference evidence="1" key="1">
    <citation type="submission" date="2018-11" db="EMBL/GenBank/DDBJ databases">
        <authorList>
            <consortium name="Pathogen Informatics"/>
        </authorList>
    </citation>
    <scope>NUCLEOTIDE SEQUENCE</scope>
</reference>
<dbReference type="SUPFAM" id="SSF48726">
    <property type="entry name" value="Immunoglobulin"/>
    <property type="match status" value="1"/>
</dbReference>
<evidence type="ECO:0000313" key="2">
    <source>
        <dbReference type="Proteomes" id="UP000784294"/>
    </source>
</evidence>
<gene>
    <name evidence="1" type="ORF">PXEA_LOCUS34813</name>
</gene>
<proteinExistence type="predicted"/>
<dbReference type="EMBL" id="CAAALY010269037">
    <property type="protein sequence ID" value="VEL41373.1"/>
    <property type="molecule type" value="Genomic_DNA"/>
</dbReference>
<accession>A0A448XP60</accession>
<dbReference type="InterPro" id="IPR036179">
    <property type="entry name" value="Ig-like_dom_sf"/>
</dbReference>
<dbReference type="OrthoDB" id="10013209at2759"/>
<organism evidence="1 2">
    <name type="scientific">Protopolystoma xenopodis</name>
    <dbReference type="NCBI Taxonomy" id="117903"/>
    <lineage>
        <taxon>Eukaryota</taxon>
        <taxon>Metazoa</taxon>
        <taxon>Spiralia</taxon>
        <taxon>Lophotrochozoa</taxon>
        <taxon>Platyhelminthes</taxon>
        <taxon>Monogenea</taxon>
        <taxon>Polyopisthocotylea</taxon>
        <taxon>Polystomatidea</taxon>
        <taxon>Polystomatidae</taxon>
        <taxon>Protopolystoma</taxon>
    </lineage>
</organism>
<dbReference type="Proteomes" id="UP000784294">
    <property type="component" value="Unassembled WGS sequence"/>
</dbReference>
<protein>
    <recommendedName>
        <fullName evidence="3">CD80-like immunoglobulin C2-set domain-containing protein</fullName>
    </recommendedName>
</protein>
<evidence type="ECO:0008006" key="3">
    <source>
        <dbReference type="Google" id="ProtNLM"/>
    </source>
</evidence>
<sequence length="94" mass="10410">MNAPPSSSPNTFPRNGKYSVHVTPGHIVVRPFETVEFTCTALQQGERPRMVFAVDGTDVEQDARFRISRPDVQTVKVTIPHGLSARGYESIGLR</sequence>
<evidence type="ECO:0000313" key="1">
    <source>
        <dbReference type="EMBL" id="VEL41373.1"/>
    </source>
</evidence>
<name>A0A448XP60_9PLAT</name>
<comment type="caution">
    <text evidence="1">The sequence shown here is derived from an EMBL/GenBank/DDBJ whole genome shotgun (WGS) entry which is preliminary data.</text>
</comment>
<dbReference type="AlphaFoldDB" id="A0A448XP60"/>